<evidence type="ECO:0000313" key="1">
    <source>
        <dbReference type="EMBL" id="CAD8208279.1"/>
    </source>
</evidence>
<dbReference type="AlphaFoldDB" id="A0A8S1Y2Y7"/>
<organism evidence="1 2">
    <name type="scientific">Paramecium pentaurelia</name>
    <dbReference type="NCBI Taxonomy" id="43138"/>
    <lineage>
        <taxon>Eukaryota</taxon>
        <taxon>Sar</taxon>
        <taxon>Alveolata</taxon>
        <taxon>Ciliophora</taxon>
        <taxon>Intramacronucleata</taxon>
        <taxon>Oligohymenophorea</taxon>
        <taxon>Peniculida</taxon>
        <taxon>Parameciidae</taxon>
        <taxon>Paramecium</taxon>
    </lineage>
</organism>
<dbReference type="Proteomes" id="UP000689195">
    <property type="component" value="Unassembled WGS sequence"/>
</dbReference>
<sequence>MFANLNMFGKSNQQNTLQIGAPPSLQTNHSNIFGTMQSQPIQQMPQLFGQQQQIAPQNQSSFGYGQVQQQGQQNIAPILFGLSQNTTQNYYNQQQQNTFGQNPIQNQYQQIQEPYMNPYQQQQNSILFQLNDVNVFKEKFSMLIQKLTDLEKQKSSFKQIYQQQQWQQMIQPLGQQVFSIDTTSVLETSEQLLGGQKELSRKLDNYIATLGLVQKISEDGLEILKKEEAQIANYQKVQQQMKDFQEQLQGVNCGKHNFSTPQQYQEQIIREQMEHLDLLQNAIDKIIHGYEKEPNMNQDELLQCKYLHLQALTRYLYMLSLKIRNINERTTAFEVKVLSQFQSDKRSDDFSTIETQKEILDRILREDI</sequence>
<keyword evidence="2" id="KW-1185">Reference proteome</keyword>
<gene>
    <name evidence="1" type="ORF">PPENT_87.1.T1500053</name>
</gene>
<reference evidence="1" key="1">
    <citation type="submission" date="2021-01" db="EMBL/GenBank/DDBJ databases">
        <authorList>
            <consortium name="Genoscope - CEA"/>
            <person name="William W."/>
        </authorList>
    </citation>
    <scope>NUCLEOTIDE SEQUENCE</scope>
</reference>
<dbReference type="EMBL" id="CAJJDO010000150">
    <property type="protein sequence ID" value="CAD8208279.1"/>
    <property type="molecule type" value="Genomic_DNA"/>
</dbReference>
<dbReference type="OrthoDB" id="307375at2759"/>
<accession>A0A8S1Y2Y7</accession>
<comment type="caution">
    <text evidence="1">The sequence shown here is derived from an EMBL/GenBank/DDBJ whole genome shotgun (WGS) entry which is preliminary data.</text>
</comment>
<proteinExistence type="predicted"/>
<name>A0A8S1Y2Y7_9CILI</name>
<protein>
    <submittedName>
        <fullName evidence="1">Uncharacterized protein</fullName>
    </submittedName>
</protein>
<evidence type="ECO:0000313" key="2">
    <source>
        <dbReference type="Proteomes" id="UP000689195"/>
    </source>
</evidence>